<dbReference type="PANTHER" id="PTHR11654">
    <property type="entry name" value="OLIGOPEPTIDE TRANSPORTER-RELATED"/>
    <property type="match status" value="1"/>
</dbReference>
<dbReference type="SUPFAM" id="SSF103473">
    <property type="entry name" value="MFS general substrate transporter"/>
    <property type="match status" value="1"/>
</dbReference>
<reference evidence="3" key="1">
    <citation type="submission" date="2018-01" db="EMBL/GenBank/DDBJ databases">
        <authorList>
            <person name="Mao J.F."/>
        </authorList>
    </citation>
    <scope>NUCLEOTIDE SEQUENCE</scope>
    <source>
        <strain evidence="3">Huo1</strain>
        <tissue evidence="3">Leaf</tissue>
    </source>
</reference>
<dbReference type="InterPro" id="IPR036259">
    <property type="entry name" value="MFS_trans_sf"/>
</dbReference>
<feature type="transmembrane region" description="Helical" evidence="2">
    <location>
        <begin position="114"/>
        <end position="132"/>
    </location>
</feature>
<comment type="caution">
    <text evidence="3">The sequence shown here is derived from an EMBL/GenBank/DDBJ whole genome shotgun (WGS) entry which is preliminary data.</text>
</comment>
<feature type="transmembrane region" description="Helical" evidence="2">
    <location>
        <begin position="12"/>
        <end position="29"/>
    </location>
</feature>
<gene>
    <name evidence="3" type="ORF">SASPL_113642</name>
</gene>
<evidence type="ECO:0000313" key="3">
    <source>
        <dbReference type="EMBL" id="KAG6423252.1"/>
    </source>
</evidence>
<organism evidence="3">
    <name type="scientific">Salvia splendens</name>
    <name type="common">Scarlet sage</name>
    <dbReference type="NCBI Taxonomy" id="180675"/>
    <lineage>
        <taxon>Eukaryota</taxon>
        <taxon>Viridiplantae</taxon>
        <taxon>Streptophyta</taxon>
        <taxon>Embryophyta</taxon>
        <taxon>Tracheophyta</taxon>
        <taxon>Spermatophyta</taxon>
        <taxon>Magnoliopsida</taxon>
        <taxon>eudicotyledons</taxon>
        <taxon>Gunneridae</taxon>
        <taxon>Pentapetalae</taxon>
        <taxon>asterids</taxon>
        <taxon>lamiids</taxon>
        <taxon>Lamiales</taxon>
        <taxon>Lamiaceae</taxon>
        <taxon>Nepetoideae</taxon>
        <taxon>Mentheae</taxon>
        <taxon>Salviinae</taxon>
        <taxon>Salvia</taxon>
        <taxon>Salvia subgen. Calosphace</taxon>
        <taxon>core Calosphace</taxon>
    </lineage>
</organism>
<dbReference type="AlphaFoldDB" id="A0A8X8ZZP2"/>
<keyword evidence="2" id="KW-0812">Transmembrane</keyword>
<evidence type="ECO:0000256" key="1">
    <source>
        <dbReference type="ARBA" id="ARBA00044504"/>
    </source>
</evidence>
<dbReference type="Proteomes" id="UP000298416">
    <property type="component" value="Unassembled WGS sequence"/>
</dbReference>
<keyword evidence="4" id="KW-1185">Reference proteome</keyword>
<keyword evidence="2" id="KW-0472">Membrane</keyword>
<sequence length="357" mass="39250">MVDPEKKKSFVRISDVLVAYALFVMPNYLSDVWGLSLTHASLILSISNGVYRILPLFFLYLVDRCLGHLKLFAFTSLAYSAGITMVDMSAPPLANAAGTCKRYEPECVWLTQKGILIAGLALIAVGAAANHVTAMGPITMNSPLLGVSVGCIRPPKDMATKKVPMERAAAQVEEAQDCNPEQAAKLNRNVGRLRLPIQVLLLVRITTKDLLGNKVEKWFLGPSRSNRAPSFGIAAGMMCLILCCVSAALVERKRLNVVRSDALLDQPDAQIKMSMYWLIFQFVLLGGMESFLDKSISERGGKSSWFQHSLNQSCLDRYYWVLAGLSLLNMVLFVFVASCYRCKNPKEDMAGARQGSA</sequence>
<accession>A0A8X8ZZP2</accession>
<reference evidence="3" key="2">
    <citation type="submission" date="2020-08" db="EMBL/GenBank/DDBJ databases">
        <title>Plant Genome Project.</title>
        <authorList>
            <person name="Zhang R.-G."/>
        </authorList>
    </citation>
    <scope>NUCLEOTIDE SEQUENCE</scope>
    <source>
        <strain evidence="3">Huo1</strain>
        <tissue evidence="3">Leaf</tissue>
    </source>
</reference>
<feature type="transmembrane region" description="Helical" evidence="2">
    <location>
        <begin position="275"/>
        <end position="292"/>
    </location>
</feature>
<feature type="transmembrane region" description="Helical" evidence="2">
    <location>
        <begin position="41"/>
        <end position="62"/>
    </location>
</feature>
<evidence type="ECO:0000256" key="2">
    <source>
        <dbReference type="SAM" id="Phobius"/>
    </source>
</evidence>
<keyword evidence="2" id="KW-1133">Transmembrane helix</keyword>
<evidence type="ECO:0008006" key="5">
    <source>
        <dbReference type="Google" id="ProtNLM"/>
    </source>
</evidence>
<feature type="transmembrane region" description="Helical" evidence="2">
    <location>
        <begin position="231"/>
        <end position="250"/>
    </location>
</feature>
<evidence type="ECO:0000313" key="4">
    <source>
        <dbReference type="Proteomes" id="UP000298416"/>
    </source>
</evidence>
<protein>
    <recommendedName>
        <fullName evidence="5">Solute carrier family 15 (Peptide/histidine transporter), member 3/4</fullName>
    </recommendedName>
</protein>
<name>A0A8X8ZZP2_SALSN</name>
<dbReference type="Gene3D" id="1.20.1250.20">
    <property type="entry name" value="MFS general substrate transporter like domains"/>
    <property type="match status" value="2"/>
</dbReference>
<dbReference type="EMBL" id="PNBA02000005">
    <property type="protein sequence ID" value="KAG6423252.1"/>
    <property type="molecule type" value="Genomic_DNA"/>
</dbReference>
<proteinExistence type="inferred from homology"/>
<feature type="transmembrane region" description="Helical" evidence="2">
    <location>
        <begin position="318"/>
        <end position="340"/>
    </location>
</feature>
<comment type="similarity">
    <text evidence="1">Belongs to the major facilitator superfamily. Phosphate:H(+) symporter (TC 2.A.1.9) family.</text>
</comment>